<feature type="transmembrane region" description="Helical" evidence="6">
    <location>
        <begin position="169"/>
        <end position="188"/>
    </location>
</feature>
<keyword evidence="4 6" id="KW-1133">Transmembrane helix</keyword>
<sequence length="323" mass="34089">MSKDKKIKSESALFSIFKHNWGILAALAVLFVFFSITSPTFLQANNLSNILQQISMLCVCSVGMTYVILAGGIDLSVGATLGMTGGVMAYLMTAAELPFGLAILIGVVMGIAAGVINGLLITCFDLPPFIVTLASSQVVRGIIFILTGGQSIYNFPKGFRVLGKSVFEIPVPIIIMILVIVVSCFILYKTKCGRYIYAIGGNMQASYLSGINTKLMTIFVYAFAGLTASIAAIIMDARLNAAAPTAGENYELNAIAAVVIGGTSMAGGEGKISGTIIGVLIIGVINNGMNLLNVSQGMQKVVLGCVMVIAVIMDMLRRRSEKK</sequence>
<evidence type="ECO:0000256" key="3">
    <source>
        <dbReference type="ARBA" id="ARBA00022692"/>
    </source>
</evidence>
<proteinExistence type="predicted"/>
<evidence type="ECO:0000256" key="5">
    <source>
        <dbReference type="ARBA" id="ARBA00023136"/>
    </source>
</evidence>
<dbReference type="GO" id="GO:0005886">
    <property type="term" value="C:plasma membrane"/>
    <property type="evidence" value="ECO:0007669"/>
    <property type="project" value="UniProtKB-SubCell"/>
</dbReference>
<dbReference type="PANTHER" id="PTHR32196">
    <property type="entry name" value="ABC TRANSPORTER PERMEASE PROTEIN YPHD-RELATED-RELATED"/>
    <property type="match status" value="1"/>
</dbReference>
<dbReference type="EMBL" id="QRUH01000001">
    <property type="protein sequence ID" value="RGR51295.1"/>
    <property type="molecule type" value="Genomic_DNA"/>
</dbReference>
<evidence type="ECO:0000313" key="7">
    <source>
        <dbReference type="EMBL" id="RGR51295.1"/>
    </source>
</evidence>
<keyword evidence="5 6" id="KW-0472">Membrane</keyword>
<keyword evidence="2" id="KW-1003">Cell membrane</keyword>
<evidence type="ECO:0000256" key="6">
    <source>
        <dbReference type="SAM" id="Phobius"/>
    </source>
</evidence>
<name>A0A396FZB4_9FIRM</name>
<feature type="transmembrane region" description="Helical" evidence="6">
    <location>
        <begin position="21"/>
        <end position="44"/>
    </location>
</feature>
<dbReference type="CDD" id="cd06579">
    <property type="entry name" value="TM_PBP1_transp_AraH_like"/>
    <property type="match status" value="1"/>
</dbReference>
<feature type="transmembrane region" description="Helical" evidence="6">
    <location>
        <begin position="99"/>
        <end position="122"/>
    </location>
</feature>
<feature type="transmembrane region" description="Helical" evidence="6">
    <location>
        <begin position="129"/>
        <end position="149"/>
    </location>
</feature>
<comment type="subcellular location">
    <subcellularLocation>
        <location evidence="1">Cell membrane</location>
        <topology evidence="1">Multi-pass membrane protein</topology>
    </subcellularLocation>
</comment>
<evidence type="ECO:0000256" key="1">
    <source>
        <dbReference type="ARBA" id="ARBA00004651"/>
    </source>
</evidence>
<feature type="transmembrane region" description="Helical" evidence="6">
    <location>
        <begin position="215"/>
        <end position="235"/>
    </location>
</feature>
<protein>
    <submittedName>
        <fullName evidence="8">ABC transporter permease</fullName>
    </submittedName>
</protein>
<dbReference type="Pfam" id="PF02653">
    <property type="entry name" value="BPD_transp_2"/>
    <property type="match status" value="1"/>
</dbReference>
<organism evidence="8 9">
    <name type="scientific">Blautia obeum</name>
    <dbReference type="NCBI Taxonomy" id="40520"/>
    <lineage>
        <taxon>Bacteria</taxon>
        <taxon>Bacillati</taxon>
        <taxon>Bacillota</taxon>
        <taxon>Clostridia</taxon>
        <taxon>Lachnospirales</taxon>
        <taxon>Lachnospiraceae</taxon>
        <taxon>Blautia</taxon>
    </lineage>
</organism>
<gene>
    <name evidence="8" type="ORF">DW767_01275</name>
    <name evidence="7" type="ORF">DWY46_01390</name>
</gene>
<comment type="caution">
    <text evidence="8">The sequence shown here is derived from an EMBL/GenBank/DDBJ whole genome shotgun (WGS) entry which is preliminary data.</text>
</comment>
<evidence type="ECO:0000313" key="8">
    <source>
        <dbReference type="EMBL" id="RHE15814.1"/>
    </source>
</evidence>
<reference evidence="9 10" key="1">
    <citation type="submission" date="2018-08" db="EMBL/GenBank/DDBJ databases">
        <title>A genome reference for cultivated species of the human gut microbiota.</title>
        <authorList>
            <person name="Zou Y."/>
            <person name="Xue W."/>
            <person name="Luo G."/>
        </authorList>
    </citation>
    <scope>NUCLEOTIDE SEQUENCE [LARGE SCALE GENOMIC DNA]</scope>
    <source>
        <strain evidence="7 10">AF25-21</strain>
        <strain evidence="8 9">AM29-25AC</strain>
    </source>
</reference>
<evidence type="ECO:0000256" key="2">
    <source>
        <dbReference type="ARBA" id="ARBA00022475"/>
    </source>
</evidence>
<feature type="transmembrane region" description="Helical" evidence="6">
    <location>
        <begin position="297"/>
        <end position="316"/>
    </location>
</feature>
<evidence type="ECO:0000256" key="4">
    <source>
        <dbReference type="ARBA" id="ARBA00022989"/>
    </source>
</evidence>
<dbReference type="AlphaFoldDB" id="A0A396FZB4"/>
<evidence type="ECO:0000313" key="9">
    <source>
        <dbReference type="Proteomes" id="UP000284644"/>
    </source>
</evidence>
<dbReference type="EMBL" id="QSJW01000001">
    <property type="protein sequence ID" value="RHE15814.1"/>
    <property type="molecule type" value="Genomic_DNA"/>
</dbReference>
<accession>A0A396FZB4</accession>
<dbReference type="Proteomes" id="UP000284644">
    <property type="component" value="Unassembled WGS sequence"/>
</dbReference>
<dbReference type="Proteomes" id="UP000285839">
    <property type="component" value="Unassembled WGS sequence"/>
</dbReference>
<keyword evidence="3 6" id="KW-0812">Transmembrane</keyword>
<evidence type="ECO:0000313" key="10">
    <source>
        <dbReference type="Proteomes" id="UP000285839"/>
    </source>
</evidence>
<dbReference type="InterPro" id="IPR001851">
    <property type="entry name" value="ABC_transp_permease"/>
</dbReference>
<dbReference type="GO" id="GO:0022857">
    <property type="term" value="F:transmembrane transporter activity"/>
    <property type="evidence" value="ECO:0007669"/>
    <property type="project" value="InterPro"/>
</dbReference>
<dbReference type="RefSeq" id="WP_117638375.1">
    <property type="nucleotide sequence ID" value="NZ_JAQDKV010000002.1"/>
</dbReference>